<comment type="function">
    <text evidence="3">Required for maturation of 30S ribosomal subunits.</text>
</comment>
<dbReference type="GO" id="GO:0000028">
    <property type="term" value="P:ribosomal small subunit assembly"/>
    <property type="evidence" value="ECO:0007669"/>
    <property type="project" value="TreeGrafter"/>
</dbReference>
<evidence type="ECO:0000313" key="7">
    <source>
        <dbReference type="Proteomes" id="UP000267223"/>
    </source>
</evidence>
<dbReference type="GO" id="GO:0005829">
    <property type="term" value="C:cytosol"/>
    <property type="evidence" value="ECO:0007669"/>
    <property type="project" value="TreeGrafter"/>
</dbReference>
<evidence type="ECO:0000313" key="6">
    <source>
        <dbReference type="EMBL" id="RNI38738.1"/>
    </source>
</evidence>
<dbReference type="RefSeq" id="WP_123119301.1">
    <property type="nucleotide sequence ID" value="NZ_RJJR01000002.1"/>
</dbReference>
<proteinExistence type="inferred from homology"/>
<dbReference type="InterPro" id="IPR028989">
    <property type="entry name" value="RimP_N"/>
</dbReference>
<dbReference type="NCBIfam" id="NF002531">
    <property type="entry name" value="PRK02001.1"/>
    <property type="match status" value="1"/>
</dbReference>
<dbReference type="CDD" id="cd01734">
    <property type="entry name" value="YlxS_C"/>
    <property type="match status" value="1"/>
</dbReference>
<sequence length="156" mass="17521">MGISAESEKIETFVKDFIKDKKDLFLVEVKIAPGNKVTVLLDGDNGITIDDCTVINKALYKFIEETQVFASHNFSLEVSSFGVDRPLQLLRQFKKNIGRKLEVVMHDGSKSEGTLVDVNENEIKIEQQSGKGNKMTKKTTTILFNQIKHATVLITF</sequence>
<keyword evidence="2 3" id="KW-0690">Ribosome biogenesis</keyword>
<protein>
    <recommendedName>
        <fullName evidence="3">Ribosome maturation factor RimP</fullName>
    </recommendedName>
</protein>
<keyword evidence="1 3" id="KW-0963">Cytoplasm</keyword>
<reference evidence="6 7" key="1">
    <citation type="submission" date="2018-11" db="EMBL/GenBank/DDBJ databases">
        <title>Draft genome sequence of Ferruginibacter sp. BO-59.</title>
        <authorList>
            <person name="Im W.T."/>
        </authorList>
    </citation>
    <scope>NUCLEOTIDE SEQUENCE [LARGE SCALE GENOMIC DNA]</scope>
    <source>
        <strain evidence="6 7">BO-59</strain>
    </source>
</reference>
<dbReference type="SUPFAM" id="SSF75420">
    <property type="entry name" value="YhbC-like, N-terminal domain"/>
    <property type="match status" value="1"/>
</dbReference>
<dbReference type="Gene3D" id="2.30.30.180">
    <property type="entry name" value="Ribosome maturation factor RimP, C-terminal domain"/>
    <property type="match status" value="1"/>
</dbReference>
<dbReference type="Gene3D" id="3.30.300.70">
    <property type="entry name" value="RimP-like superfamily, N-terminal"/>
    <property type="match status" value="1"/>
</dbReference>
<comment type="similarity">
    <text evidence="3">Belongs to the RimP family.</text>
</comment>
<dbReference type="HAMAP" id="MF_01077">
    <property type="entry name" value="RimP"/>
    <property type="match status" value="1"/>
</dbReference>
<comment type="caution">
    <text evidence="6">The sequence shown here is derived from an EMBL/GenBank/DDBJ whole genome shotgun (WGS) entry which is preliminary data.</text>
</comment>
<dbReference type="Pfam" id="PF02576">
    <property type="entry name" value="RimP_N"/>
    <property type="match status" value="1"/>
</dbReference>
<feature type="domain" description="Ribosome maturation factor RimP N-terminal" evidence="4">
    <location>
        <begin position="23"/>
        <end position="84"/>
    </location>
</feature>
<comment type="subcellular location">
    <subcellularLocation>
        <location evidence="3">Cytoplasm</location>
    </subcellularLocation>
</comment>
<gene>
    <name evidence="3 6" type="primary">rimP</name>
    <name evidence="6" type="ORF">EFY79_03490</name>
</gene>
<dbReference type="GO" id="GO:0006412">
    <property type="term" value="P:translation"/>
    <property type="evidence" value="ECO:0007669"/>
    <property type="project" value="TreeGrafter"/>
</dbReference>
<name>A0A3M9NNY0_9BACT</name>
<dbReference type="InterPro" id="IPR028998">
    <property type="entry name" value="RimP_C"/>
</dbReference>
<dbReference type="OrthoDB" id="9789702at2"/>
<dbReference type="AlphaFoldDB" id="A0A3M9NNY0"/>
<evidence type="ECO:0000259" key="5">
    <source>
        <dbReference type="Pfam" id="PF17384"/>
    </source>
</evidence>
<dbReference type="EMBL" id="RJJR01000002">
    <property type="protein sequence ID" value="RNI38738.1"/>
    <property type="molecule type" value="Genomic_DNA"/>
</dbReference>
<dbReference type="Pfam" id="PF17384">
    <property type="entry name" value="DUF150_C"/>
    <property type="match status" value="1"/>
</dbReference>
<dbReference type="Proteomes" id="UP000267223">
    <property type="component" value="Unassembled WGS sequence"/>
</dbReference>
<evidence type="ECO:0000256" key="2">
    <source>
        <dbReference type="ARBA" id="ARBA00022517"/>
    </source>
</evidence>
<dbReference type="PANTHER" id="PTHR33867:SF1">
    <property type="entry name" value="RIBOSOME MATURATION FACTOR RIMP"/>
    <property type="match status" value="1"/>
</dbReference>
<dbReference type="InterPro" id="IPR003728">
    <property type="entry name" value="Ribosome_maturation_RimP"/>
</dbReference>
<accession>A0A3M9NNY0</accession>
<dbReference type="InterPro" id="IPR036847">
    <property type="entry name" value="RimP_C_sf"/>
</dbReference>
<dbReference type="SUPFAM" id="SSF74942">
    <property type="entry name" value="YhbC-like, C-terminal domain"/>
    <property type="match status" value="1"/>
</dbReference>
<organism evidence="6 7">
    <name type="scientific">Hanamia caeni</name>
    <dbReference type="NCBI Taxonomy" id="2294116"/>
    <lineage>
        <taxon>Bacteria</taxon>
        <taxon>Pseudomonadati</taxon>
        <taxon>Bacteroidota</taxon>
        <taxon>Chitinophagia</taxon>
        <taxon>Chitinophagales</taxon>
        <taxon>Chitinophagaceae</taxon>
        <taxon>Hanamia</taxon>
    </lineage>
</organism>
<evidence type="ECO:0000256" key="1">
    <source>
        <dbReference type="ARBA" id="ARBA00022490"/>
    </source>
</evidence>
<feature type="domain" description="Ribosome maturation factor RimP C-terminal" evidence="5">
    <location>
        <begin position="87"/>
        <end position="156"/>
    </location>
</feature>
<keyword evidence="7" id="KW-1185">Reference proteome</keyword>
<dbReference type="InterPro" id="IPR035956">
    <property type="entry name" value="RimP_N_sf"/>
</dbReference>
<dbReference type="PANTHER" id="PTHR33867">
    <property type="entry name" value="RIBOSOME MATURATION FACTOR RIMP"/>
    <property type="match status" value="1"/>
</dbReference>
<evidence type="ECO:0000259" key="4">
    <source>
        <dbReference type="Pfam" id="PF02576"/>
    </source>
</evidence>
<evidence type="ECO:0000256" key="3">
    <source>
        <dbReference type="HAMAP-Rule" id="MF_01077"/>
    </source>
</evidence>